<dbReference type="SUPFAM" id="SSF48576">
    <property type="entry name" value="Terpenoid synthases"/>
    <property type="match status" value="1"/>
</dbReference>
<evidence type="ECO:0000313" key="6">
    <source>
        <dbReference type="EMBL" id="KAF5475548.1"/>
    </source>
</evidence>
<proteinExistence type="predicted"/>
<dbReference type="Proteomes" id="UP000619265">
    <property type="component" value="Unassembled WGS sequence"/>
</dbReference>
<reference evidence="6" key="1">
    <citation type="submission" date="2015-10" db="EMBL/GenBank/DDBJ databases">
        <authorList>
            <person name="Martinez-Garcia P.J."/>
            <person name="Crepeau M.W."/>
            <person name="Puiu D."/>
            <person name="Gonzalez-Ibeas D."/>
            <person name="Whalen J."/>
            <person name="Stevens K."/>
            <person name="Paul R."/>
            <person name="Butterfield T."/>
            <person name="Britton M."/>
            <person name="Reagan R."/>
            <person name="Chakraborty S."/>
            <person name="Walawage S.L."/>
            <person name="Vasquez-Gross H.A."/>
            <person name="Cardeno C."/>
            <person name="Famula R."/>
            <person name="Pratt K."/>
            <person name="Kuruganti S."/>
            <person name="Aradhya M.K."/>
            <person name="Leslie C.A."/>
            <person name="Dandekar A.M."/>
            <person name="Salzberg S.L."/>
            <person name="Wegrzyn J.L."/>
            <person name="Langley C.H."/>
            <person name="Neale D.B."/>
        </authorList>
    </citation>
    <scope>NUCLEOTIDE SEQUENCE</scope>
    <source>
        <tissue evidence="6">Leaves</tissue>
    </source>
</reference>
<comment type="caution">
    <text evidence="6">The sequence shown here is derived from an EMBL/GenBank/DDBJ whole genome shotgun (WGS) entry which is preliminary data.</text>
</comment>
<evidence type="ECO:0000313" key="7">
    <source>
        <dbReference type="Proteomes" id="UP000619265"/>
    </source>
</evidence>
<dbReference type="AlphaFoldDB" id="A0A834D4A0"/>
<dbReference type="InterPro" id="IPR005630">
    <property type="entry name" value="Terpene_synthase_metal-bd"/>
</dbReference>
<dbReference type="GO" id="GO:0000287">
    <property type="term" value="F:magnesium ion binding"/>
    <property type="evidence" value="ECO:0007669"/>
    <property type="project" value="InterPro"/>
</dbReference>
<dbReference type="Gene3D" id="1.10.600.10">
    <property type="entry name" value="Farnesyl Diphosphate Synthase"/>
    <property type="match status" value="1"/>
</dbReference>
<protein>
    <recommendedName>
        <fullName evidence="5">Terpene synthase metal-binding domain-containing protein</fullName>
    </recommendedName>
</protein>
<dbReference type="EMBL" id="LIHL02000003">
    <property type="protein sequence ID" value="KAF5475548.1"/>
    <property type="molecule type" value="Genomic_DNA"/>
</dbReference>
<keyword evidence="2" id="KW-0479">Metal-binding</keyword>
<dbReference type="Gramene" id="Jr03_18610_p1">
    <property type="protein sequence ID" value="cds.Jr03_18610_p1"/>
    <property type="gene ID" value="Jr03_18610"/>
</dbReference>
<evidence type="ECO:0000256" key="1">
    <source>
        <dbReference type="ARBA" id="ARBA00001946"/>
    </source>
</evidence>
<dbReference type="Pfam" id="PF03936">
    <property type="entry name" value="Terpene_synth_C"/>
    <property type="match status" value="1"/>
</dbReference>
<keyword evidence="3" id="KW-0460">Magnesium</keyword>
<evidence type="ECO:0000259" key="5">
    <source>
        <dbReference type="Pfam" id="PF03936"/>
    </source>
</evidence>
<evidence type="ECO:0000256" key="2">
    <source>
        <dbReference type="ARBA" id="ARBA00022723"/>
    </source>
</evidence>
<dbReference type="GO" id="GO:0016114">
    <property type="term" value="P:terpenoid biosynthetic process"/>
    <property type="evidence" value="ECO:0007669"/>
    <property type="project" value="InterPro"/>
</dbReference>
<accession>A0A834D4A0</accession>
<sequence>MVCLVDPDLSEERVELTKPISLIYIIDDIFDVHGTLEELTLFTEAINKWDFGALDQLPEYMKICFKALYDITEEISQKIYQKHGSNPLDSLRKTWASLCNAFLVEAQWFALGQSPKSKDYLENAIVSSGVHVVLVHTFFLLGQRITEETEDLVENMPGIISSPATILRLWDDLGSAMVNFFTT</sequence>
<comment type="cofactor">
    <cofactor evidence="1">
        <name>Mg(2+)</name>
        <dbReference type="ChEBI" id="CHEBI:18420"/>
    </cofactor>
</comment>
<reference evidence="6" key="2">
    <citation type="submission" date="2020-03" db="EMBL/GenBank/DDBJ databases">
        <title>Walnut 2.0.</title>
        <authorList>
            <person name="Marrano A."/>
            <person name="Britton M."/>
            <person name="Zimin A.V."/>
            <person name="Zaini P.A."/>
            <person name="Workman R."/>
            <person name="Puiu D."/>
            <person name="Bianco L."/>
            <person name="Allen B.J."/>
            <person name="Troggio M."/>
            <person name="Leslie C.A."/>
            <person name="Timp W."/>
            <person name="Dendekar A."/>
            <person name="Salzberg S.L."/>
            <person name="Neale D.B."/>
        </authorList>
    </citation>
    <scope>NUCLEOTIDE SEQUENCE</scope>
    <source>
        <tissue evidence="6">Leaves</tissue>
    </source>
</reference>
<evidence type="ECO:0000256" key="3">
    <source>
        <dbReference type="ARBA" id="ARBA00022842"/>
    </source>
</evidence>
<dbReference type="PANTHER" id="PTHR31225:SF0">
    <property type="entry name" value="S-(+)-LINALOOL SYNTHASE, CHLOROPLASTIC"/>
    <property type="match status" value="1"/>
</dbReference>
<dbReference type="InterPro" id="IPR008949">
    <property type="entry name" value="Isoprenoid_synthase_dom_sf"/>
</dbReference>
<evidence type="ECO:0000256" key="4">
    <source>
        <dbReference type="ARBA" id="ARBA00023239"/>
    </source>
</evidence>
<name>A0A834D4A0_JUGRE</name>
<dbReference type="PANTHER" id="PTHR31225">
    <property type="entry name" value="OS04G0344100 PROTEIN-RELATED"/>
    <property type="match status" value="1"/>
</dbReference>
<feature type="domain" description="Terpene synthase metal-binding" evidence="5">
    <location>
        <begin position="3"/>
        <end position="176"/>
    </location>
</feature>
<keyword evidence="4" id="KW-0456">Lyase</keyword>
<organism evidence="6 7">
    <name type="scientific">Juglans regia</name>
    <name type="common">English walnut</name>
    <dbReference type="NCBI Taxonomy" id="51240"/>
    <lineage>
        <taxon>Eukaryota</taxon>
        <taxon>Viridiplantae</taxon>
        <taxon>Streptophyta</taxon>
        <taxon>Embryophyta</taxon>
        <taxon>Tracheophyta</taxon>
        <taxon>Spermatophyta</taxon>
        <taxon>Magnoliopsida</taxon>
        <taxon>eudicotyledons</taxon>
        <taxon>Gunneridae</taxon>
        <taxon>Pentapetalae</taxon>
        <taxon>rosids</taxon>
        <taxon>fabids</taxon>
        <taxon>Fagales</taxon>
        <taxon>Juglandaceae</taxon>
        <taxon>Juglans</taxon>
    </lineage>
</organism>
<dbReference type="InterPro" id="IPR050148">
    <property type="entry name" value="Terpene_synthase-like"/>
</dbReference>
<dbReference type="GO" id="GO:0010333">
    <property type="term" value="F:terpene synthase activity"/>
    <property type="evidence" value="ECO:0007669"/>
    <property type="project" value="InterPro"/>
</dbReference>
<gene>
    <name evidence="6" type="ORF">F2P56_007346</name>
</gene>